<sequence length="199" mass="21497">MKTKALILSILLIASGTIMAQRSGLKGGANFANLYVDDVSDENMKIGLNLGLWHQAANESFQAELNYSNKGAEVIYDGALGSGKYRYNLNYLEMPLLFVGHVGDFNLHVGPYLGFLVGVNIKDVDSNGNVNGVAQLDRDDFNTFDYGLSGGAAIEFDASQIGLRYNYGLREIGKSGSFAGEAANNAKNSVFQLYVALDF</sequence>
<dbReference type="RefSeq" id="WP_089357328.1">
    <property type="nucleotide sequence ID" value="NZ_FZPD01000004.1"/>
</dbReference>
<dbReference type="EMBL" id="FZPD01000004">
    <property type="protein sequence ID" value="SNT17096.1"/>
    <property type="molecule type" value="Genomic_DNA"/>
</dbReference>
<feature type="domain" description="Outer membrane protein beta-barrel" evidence="2">
    <location>
        <begin position="24"/>
        <end position="171"/>
    </location>
</feature>
<evidence type="ECO:0000313" key="3">
    <source>
        <dbReference type="EMBL" id="SNT17096.1"/>
    </source>
</evidence>
<dbReference type="Pfam" id="PF13568">
    <property type="entry name" value="OMP_b-brl_2"/>
    <property type="match status" value="1"/>
</dbReference>
<feature type="signal peptide" evidence="1">
    <location>
        <begin position="1"/>
        <end position="20"/>
    </location>
</feature>
<dbReference type="OrthoDB" id="947434at2"/>
<keyword evidence="4" id="KW-1185">Reference proteome</keyword>
<protein>
    <submittedName>
        <fullName evidence="3">Outer membrane protein beta-barrel domain-containing protein</fullName>
    </submittedName>
</protein>
<dbReference type="Proteomes" id="UP000198393">
    <property type="component" value="Unassembled WGS sequence"/>
</dbReference>
<dbReference type="AlphaFoldDB" id="A0A239KFG3"/>
<gene>
    <name evidence="3" type="ORF">SAMN05421640_2637</name>
</gene>
<keyword evidence="1" id="KW-0732">Signal</keyword>
<name>A0A239KFG3_EKHLU</name>
<organism evidence="3 4">
    <name type="scientific">Ekhidna lutea</name>
    <dbReference type="NCBI Taxonomy" id="447679"/>
    <lineage>
        <taxon>Bacteria</taxon>
        <taxon>Pseudomonadati</taxon>
        <taxon>Bacteroidota</taxon>
        <taxon>Cytophagia</taxon>
        <taxon>Cytophagales</taxon>
        <taxon>Reichenbachiellaceae</taxon>
        <taxon>Ekhidna</taxon>
    </lineage>
</organism>
<evidence type="ECO:0000259" key="2">
    <source>
        <dbReference type="Pfam" id="PF13568"/>
    </source>
</evidence>
<dbReference type="InterPro" id="IPR025665">
    <property type="entry name" value="Beta-barrel_OMP_2"/>
</dbReference>
<feature type="chain" id="PRO_5013212482" evidence="1">
    <location>
        <begin position="21"/>
        <end position="199"/>
    </location>
</feature>
<proteinExistence type="predicted"/>
<evidence type="ECO:0000256" key="1">
    <source>
        <dbReference type="SAM" id="SignalP"/>
    </source>
</evidence>
<evidence type="ECO:0000313" key="4">
    <source>
        <dbReference type="Proteomes" id="UP000198393"/>
    </source>
</evidence>
<accession>A0A239KFG3</accession>
<reference evidence="3 4" key="1">
    <citation type="submission" date="2017-06" db="EMBL/GenBank/DDBJ databases">
        <authorList>
            <person name="Kim H.J."/>
            <person name="Triplett B.A."/>
        </authorList>
    </citation>
    <scope>NUCLEOTIDE SEQUENCE [LARGE SCALE GENOMIC DNA]</scope>
    <source>
        <strain evidence="3 4">DSM 19307</strain>
    </source>
</reference>